<dbReference type="Proteomes" id="UP000434850">
    <property type="component" value="Unassembled WGS sequence"/>
</dbReference>
<dbReference type="GO" id="GO:0019239">
    <property type="term" value="F:deaminase activity"/>
    <property type="evidence" value="ECO:0007669"/>
    <property type="project" value="TreeGrafter"/>
</dbReference>
<reference evidence="2 3" key="1">
    <citation type="submission" date="2019-12" db="EMBL/GenBank/DDBJ databases">
        <title>Mucilaginibacter sp. HME9299 genome sequencing and assembly.</title>
        <authorList>
            <person name="Kang H."/>
            <person name="Kim H."/>
            <person name="Joh K."/>
        </authorList>
    </citation>
    <scope>NUCLEOTIDE SEQUENCE [LARGE SCALE GENOMIC DNA]</scope>
    <source>
        <strain evidence="2 3">HME9299</strain>
    </source>
</reference>
<proteinExistence type="inferred from homology"/>
<dbReference type="PANTHER" id="PTHR11803:SF58">
    <property type="entry name" value="PROTEIN HMF1-RELATED"/>
    <property type="match status" value="1"/>
</dbReference>
<dbReference type="CDD" id="cd00448">
    <property type="entry name" value="YjgF_YER057c_UK114_family"/>
    <property type="match status" value="1"/>
</dbReference>
<dbReference type="FunFam" id="3.30.1330.40:FF:000001">
    <property type="entry name" value="L-PSP family endoribonuclease"/>
    <property type="match status" value="1"/>
</dbReference>
<dbReference type="InterPro" id="IPR006056">
    <property type="entry name" value="RidA"/>
</dbReference>
<evidence type="ECO:0000313" key="3">
    <source>
        <dbReference type="Proteomes" id="UP000434850"/>
    </source>
</evidence>
<evidence type="ECO:0000313" key="2">
    <source>
        <dbReference type="EMBL" id="MVN90650.1"/>
    </source>
</evidence>
<dbReference type="InterPro" id="IPR035959">
    <property type="entry name" value="RutC-like_sf"/>
</dbReference>
<keyword evidence="3" id="KW-1185">Reference proteome</keyword>
<organism evidence="2 3">
    <name type="scientific">Mucilaginibacter aquatilis</name>
    <dbReference type="NCBI Taxonomy" id="1517760"/>
    <lineage>
        <taxon>Bacteria</taxon>
        <taxon>Pseudomonadati</taxon>
        <taxon>Bacteroidota</taxon>
        <taxon>Sphingobacteriia</taxon>
        <taxon>Sphingobacteriales</taxon>
        <taxon>Sphingobacteriaceae</taxon>
        <taxon>Mucilaginibacter</taxon>
    </lineage>
</organism>
<dbReference type="EMBL" id="WQLA01000002">
    <property type="protein sequence ID" value="MVN90650.1"/>
    <property type="molecule type" value="Genomic_DNA"/>
</dbReference>
<name>A0A6I4I691_9SPHI</name>
<dbReference type="GO" id="GO:0005829">
    <property type="term" value="C:cytosol"/>
    <property type="evidence" value="ECO:0007669"/>
    <property type="project" value="TreeGrafter"/>
</dbReference>
<dbReference type="NCBIfam" id="TIGR00004">
    <property type="entry name" value="Rid family detoxifying hydrolase"/>
    <property type="match status" value="1"/>
</dbReference>
<dbReference type="Gene3D" id="3.30.1330.40">
    <property type="entry name" value="RutC-like"/>
    <property type="match status" value="1"/>
</dbReference>
<accession>A0A6I4I691</accession>
<dbReference type="OrthoDB" id="9803101at2"/>
<comment type="caution">
    <text evidence="2">The sequence shown here is derived from an EMBL/GenBank/DDBJ whole genome shotgun (WGS) entry which is preliminary data.</text>
</comment>
<protein>
    <submittedName>
        <fullName evidence="2">RidA family protein</fullName>
    </submittedName>
</protein>
<dbReference type="SUPFAM" id="SSF55298">
    <property type="entry name" value="YjgF-like"/>
    <property type="match status" value="1"/>
</dbReference>
<dbReference type="Pfam" id="PF01042">
    <property type="entry name" value="Ribonuc_L-PSP"/>
    <property type="match status" value="1"/>
</dbReference>
<sequence>MSTITNTPNAPAPIGPYNQAVWAGNTLFVSGQIALHPQSGELVLTDIPTETHQVMANLKAILTAAGLDFSNVVKTGIFLKDMGDFAVVNEIYGSYFTSNFPARETVQVAALPKNVNVEISVVAYRP</sequence>
<evidence type="ECO:0000256" key="1">
    <source>
        <dbReference type="ARBA" id="ARBA00010552"/>
    </source>
</evidence>
<comment type="similarity">
    <text evidence="1">Belongs to the RutC family.</text>
</comment>
<gene>
    <name evidence="2" type="ORF">GO816_05885</name>
</gene>
<dbReference type="PANTHER" id="PTHR11803">
    <property type="entry name" value="2-IMINOBUTANOATE/2-IMINOPROPANOATE DEAMINASE RIDA"/>
    <property type="match status" value="1"/>
</dbReference>
<dbReference type="InterPro" id="IPR006175">
    <property type="entry name" value="YjgF/YER057c/UK114"/>
</dbReference>
<dbReference type="RefSeq" id="WP_157540425.1">
    <property type="nucleotide sequence ID" value="NZ_WQLA01000002.1"/>
</dbReference>
<dbReference type="AlphaFoldDB" id="A0A6I4I691"/>